<evidence type="ECO:0000313" key="4">
    <source>
        <dbReference type="Proteomes" id="UP000008068"/>
    </source>
</evidence>
<keyword evidence="2" id="KW-0812">Transmembrane</keyword>
<dbReference type="HOGENOM" id="CLU_2656642_0_0_1"/>
<organism evidence="4">
    <name type="scientific">Caenorhabditis brenneri</name>
    <name type="common">Nematode worm</name>
    <dbReference type="NCBI Taxonomy" id="135651"/>
    <lineage>
        <taxon>Eukaryota</taxon>
        <taxon>Metazoa</taxon>
        <taxon>Ecdysozoa</taxon>
        <taxon>Nematoda</taxon>
        <taxon>Chromadorea</taxon>
        <taxon>Rhabditida</taxon>
        <taxon>Rhabditina</taxon>
        <taxon>Rhabditomorpha</taxon>
        <taxon>Rhabditoidea</taxon>
        <taxon>Rhabditidae</taxon>
        <taxon>Peloderinae</taxon>
        <taxon>Caenorhabditis</taxon>
    </lineage>
</organism>
<dbReference type="AlphaFoldDB" id="G0NQ88"/>
<feature type="compositionally biased region" description="Low complexity" evidence="1">
    <location>
        <begin position="58"/>
        <end position="68"/>
    </location>
</feature>
<dbReference type="InParanoid" id="G0NQ88"/>
<evidence type="ECO:0000256" key="2">
    <source>
        <dbReference type="SAM" id="Phobius"/>
    </source>
</evidence>
<keyword evidence="4" id="KW-1185">Reference proteome</keyword>
<reference evidence="4" key="1">
    <citation type="submission" date="2011-07" db="EMBL/GenBank/DDBJ databases">
        <authorList>
            <consortium name="Caenorhabditis brenneri Sequencing and Analysis Consortium"/>
            <person name="Wilson R.K."/>
        </authorList>
    </citation>
    <scope>NUCLEOTIDE SEQUENCE [LARGE SCALE GENOMIC DNA]</scope>
    <source>
        <strain evidence="4">PB2801</strain>
    </source>
</reference>
<dbReference type="Proteomes" id="UP000008068">
    <property type="component" value="Unassembled WGS sequence"/>
</dbReference>
<keyword evidence="2" id="KW-0472">Membrane</keyword>
<accession>G0NQ88</accession>
<name>G0NQ88_CAEBE</name>
<keyword evidence="2" id="KW-1133">Transmembrane helix</keyword>
<evidence type="ECO:0000256" key="1">
    <source>
        <dbReference type="SAM" id="MobiDB-lite"/>
    </source>
</evidence>
<gene>
    <name evidence="3" type="ORF">CAEBREN_25652</name>
</gene>
<sequence length="76" mass="8495">MLNIILYSALALSISGFLVLTVMLLLRKSHRQTIENIPEDLSQSDMDESGIYSKDSQRSTSSLSSTFSNDYVSIDF</sequence>
<proteinExistence type="predicted"/>
<feature type="transmembrane region" description="Helical" evidence="2">
    <location>
        <begin position="6"/>
        <end position="26"/>
    </location>
</feature>
<dbReference type="EMBL" id="GL379923">
    <property type="protein sequence ID" value="EGT35531.1"/>
    <property type="molecule type" value="Genomic_DNA"/>
</dbReference>
<protein>
    <submittedName>
        <fullName evidence="3">Uncharacterized protein</fullName>
    </submittedName>
</protein>
<evidence type="ECO:0000313" key="3">
    <source>
        <dbReference type="EMBL" id="EGT35531.1"/>
    </source>
</evidence>
<feature type="region of interest" description="Disordered" evidence="1">
    <location>
        <begin position="37"/>
        <end position="69"/>
    </location>
</feature>